<keyword evidence="2" id="KW-1185">Reference proteome</keyword>
<dbReference type="InterPro" id="IPR023378">
    <property type="entry name" value="YheA/YmcA-like_dom_sf"/>
</dbReference>
<accession>A0ABW4YM34</accession>
<dbReference type="Pfam" id="PF06133">
    <property type="entry name" value="Com_YlbF"/>
    <property type="match status" value="1"/>
</dbReference>
<comment type="caution">
    <text evidence="1">The sequence shown here is derived from an EMBL/GenBank/DDBJ whole genome shotgun (WGS) entry which is preliminary data.</text>
</comment>
<evidence type="ECO:0000313" key="1">
    <source>
        <dbReference type="EMBL" id="MFD2116751.1"/>
    </source>
</evidence>
<name>A0ABW4YM34_9BACL</name>
<sequence length="168" mass="18985">MSQNKADTAAVHNDFATGEVCSHQDDPTNVPSFHTRDLLLKDDIMEKAKQLSEAIFQSTEVQDYRRAEAQINSNDRVASLIASVKKKQKELVAFENTFRNPDMVKKIEGEMEVLQNELDNIPIVTQFQQAQSDINYLLQLVVSVIRDTVSEKINLEGAEKEDPEDCSD</sequence>
<proteinExistence type="predicted"/>
<dbReference type="InterPro" id="IPR052767">
    <property type="entry name" value="Bact_com_dev_regulator"/>
</dbReference>
<gene>
    <name evidence="1" type="ORF">ACFSJH_13565</name>
</gene>
<protein>
    <submittedName>
        <fullName evidence="1">RicAFT regulatory complex protein RicA family protein</fullName>
    </submittedName>
</protein>
<dbReference type="SUPFAM" id="SSF158622">
    <property type="entry name" value="YheA/YmcA-like"/>
    <property type="match status" value="1"/>
</dbReference>
<dbReference type="Gene3D" id="1.20.1500.10">
    <property type="entry name" value="YheA/YmcA-like"/>
    <property type="match status" value="1"/>
</dbReference>
<dbReference type="Proteomes" id="UP001597362">
    <property type="component" value="Unassembled WGS sequence"/>
</dbReference>
<dbReference type="PANTHER" id="PTHR38448:SF1">
    <property type="entry name" value="YLBF FAMILY REGULATOR"/>
    <property type="match status" value="1"/>
</dbReference>
<reference evidence="2" key="1">
    <citation type="journal article" date="2019" name="Int. J. Syst. Evol. Microbiol.">
        <title>The Global Catalogue of Microorganisms (GCM) 10K type strain sequencing project: providing services to taxonomists for standard genome sequencing and annotation.</title>
        <authorList>
            <consortium name="The Broad Institute Genomics Platform"/>
            <consortium name="The Broad Institute Genome Sequencing Center for Infectious Disease"/>
            <person name="Wu L."/>
            <person name="Ma J."/>
        </authorList>
    </citation>
    <scope>NUCLEOTIDE SEQUENCE [LARGE SCALE GENOMIC DNA]</scope>
    <source>
        <strain evidence="2">GH52</strain>
    </source>
</reference>
<dbReference type="EMBL" id="JBHUHO010000032">
    <property type="protein sequence ID" value="MFD2116751.1"/>
    <property type="molecule type" value="Genomic_DNA"/>
</dbReference>
<dbReference type="PANTHER" id="PTHR38448">
    <property type="entry name" value="REGULATORY PROTEIN YLBF-RELATED"/>
    <property type="match status" value="1"/>
</dbReference>
<evidence type="ECO:0000313" key="2">
    <source>
        <dbReference type="Proteomes" id="UP001597362"/>
    </source>
</evidence>
<dbReference type="InterPro" id="IPR010368">
    <property type="entry name" value="Com_YlbF"/>
</dbReference>
<organism evidence="1 2">
    <name type="scientific">Paenibacillus yanchengensis</name>
    <dbReference type="NCBI Taxonomy" id="2035833"/>
    <lineage>
        <taxon>Bacteria</taxon>
        <taxon>Bacillati</taxon>
        <taxon>Bacillota</taxon>
        <taxon>Bacilli</taxon>
        <taxon>Bacillales</taxon>
        <taxon>Paenibacillaceae</taxon>
        <taxon>Paenibacillus</taxon>
    </lineage>
</organism>
<dbReference type="RefSeq" id="WP_377773257.1">
    <property type="nucleotide sequence ID" value="NZ_JBHUHO010000032.1"/>
</dbReference>